<evidence type="ECO:0000313" key="2">
    <source>
        <dbReference type="EMBL" id="VFU34814.1"/>
    </source>
</evidence>
<evidence type="ECO:0000256" key="1">
    <source>
        <dbReference type="SAM" id="Phobius"/>
    </source>
</evidence>
<sequence>MVTRAKFSASCLVLTGKLNLVPSMKAIMKEILFCGPPLRKNCSEEESPSLPKPNDEQEDDGFTDMNFFYVSYGVGYIIVVMGIAAVLHINPFWRRGWFNFIEYCIDTCFYFVLASFLQVLLLYKWMEMRIGALVTRLDI</sequence>
<organism evidence="2">
    <name type="scientific">Salix viminalis</name>
    <name type="common">Common osier</name>
    <name type="synonym">Basket willow</name>
    <dbReference type="NCBI Taxonomy" id="40686"/>
    <lineage>
        <taxon>Eukaryota</taxon>
        <taxon>Viridiplantae</taxon>
        <taxon>Streptophyta</taxon>
        <taxon>Embryophyta</taxon>
        <taxon>Tracheophyta</taxon>
        <taxon>Spermatophyta</taxon>
        <taxon>Magnoliopsida</taxon>
        <taxon>eudicotyledons</taxon>
        <taxon>Gunneridae</taxon>
        <taxon>Pentapetalae</taxon>
        <taxon>rosids</taxon>
        <taxon>fabids</taxon>
        <taxon>Malpighiales</taxon>
        <taxon>Salicaceae</taxon>
        <taxon>Saliceae</taxon>
        <taxon>Salix</taxon>
    </lineage>
</organism>
<reference evidence="2" key="1">
    <citation type="submission" date="2019-03" db="EMBL/GenBank/DDBJ databases">
        <authorList>
            <person name="Mank J."/>
            <person name="Almeida P."/>
        </authorList>
    </citation>
    <scope>NUCLEOTIDE SEQUENCE</scope>
    <source>
        <strain evidence="2">78183</strain>
    </source>
</reference>
<feature type="transmembrane region" description="Helical" evidence="1">
    <location>
        <begin position="67"/>
        <end position="88"/>
    </location>
</feature>
<feature type="transmembrane region" description="Helical" evidence="1">
    <location>
        <begin position="100"/>
        <end position="123"/>
    </location>
</feature>
<keyword evidence="1" id="KW-0472">Membrane</keyword>
<protein>
    <submittedName>
        <fullName evidence="2">Uncharacterized protein</fullName>
    </submittedName>
</protein>
<accession>A0A6N2L1W1</accession>
<dbReference type="EMBL" id="CAADRP010001068">
    <property type="protein sequence ID" value="VFU34814.1"/>
    <property type="molecule type" value="Genomic_DNA"/>
</dbReference>
<name>A0A6N2L1W1_SALVM</name>
<proteinExistence type="predicted"/>
<keyword evidence="1" id="KW-1133">Transmembrane helix</keyword>
<dbReference type="AlphaFoldDB" id="A0A6N2L1W1"/>
<keyword evidence="1" id="KW-0812">Transmembrane</keyword>
<gene>
    <name evidence="2" type="ORF">SVIM_LOCUS169750</name>
</gene>